<dbReference type="InterPro" id="IPR002514">
    <property type="entry name" value="Transposase_8"/>
</dbReference>
<reference evidence="1 2" key="1">
    <citation type="submission" date="2019-03" db="EMBL/GenBank/DDBJ databases">
        <title>Genomic Encyclopedia of Type Strains, Phase III (KMG-III): the genomes of soil and plant-associated and newly described type strains.</title>
        <authorList>
            <person name="Whitman W."/>
        </authorList>
    </citation>
    <scope>NUCLEOTIDE SEQUENCE [LARGE SCALE GENOMIC DNA]</scope>
    <source>
        <strain evidence="1 2">CGMCC 1.12801</strain>
    </source>
</reference>
<accession>A0A4R7D138</accession>
<gene>
    <name evidence="1" type="ORF">B0I21_105348</name>
</gene>
<sequence>MKKTRFTETQIVRALKEGEEGRKTDDICRELEISKATFYN</sequence>
<keyword evidence="2" id="KW-1185">Reference proteome</keyword>
<dbReference type="Proteomes" id="UP000294752">
    <property type="component" value="Unassembled WGS sequence"/>
</dbReference>
<comment type="caution">
    <text evidence="1">The sequence shown here is derived from an EMBL/GenBank/DDBJ whole genome shotgun (WGS) entry which is preliminary data.</text>
</comment>
<dbReference type="AlphaFoldDB" id="A0A4R7D138"/>
<dbReference type="InterPro" id="IPR009057">
    <property type="entry name" value="Homeodomain-like_sf"/>
</dbReference>
<evidence type="ECO:0000313" key="1">
    <source>
        <dbReference type="EMBL" id="TDS13214.1"/>
    </source>
</evidence>
<organism evidence="1 2">
    <name type="scientific">Sphingobacterium paludis</name>
    <dbReference type="NCBI Taxonomy" id="1476465"/>
    <lineage>
        <taxon>Bacteria</taxon>
        <taxon>Pseudomonadati</taxon>
        <taxon>Bacteroidota</taxon>
        <taxon>Sphingobacteriia</taxon>
        <taxon>Sphingobacteriales</taxon>
        <taxon>Sphingobacteriaceae</taxon>
        <taxon>Sphingobacterium</taxon>
    </lineage>
</organism>
<proteinExistence type="predicted"/>
<name>A0A4R7D138_9SPHI</name>
<dbReference type="SUPFAM" id="SSF46689">
    <property type="entry name" value="Homeodomain-like"/>
    <property type="match status" value="1"/>
</dbReference>
<dbReference type="GO" id="GO:0004803">
    <property type="term" value="F:transposase activity"/>
    <property type="evidence" value="ECO:0007669"/>
    <property type="project" value="InterPro"/>
</dbReference>
<dbReference type="GO" id="GO:0006313">
    <property type="term" value="P:DNA transposition"/>
    <property type="evidence" value="ECO:0007669"/>
    <property type="project" value="InterPro"/>
</dbReference>
<protein>
    <submittedName>
        <fullName evidence="1">Transposase</fullName>
    </submittedName>
</protein>
<evidence type="ECO:0000313" key="2">
    <source>
        <dbReference type="Proteomes" id="UP000294752"/>
    </source>
</evidence>
<dbReference type="GO" id="GO:0003677">
    <property type="term" value="F:DNA binding"/>
    <property type="evidence" value="ECO:0007669"/>
    <property type="project" value="InterPro"/>
</dbReference>
<dbReference type="EMBL" id="SNZV01000005">
    <property type="protein sequence ID" value="TDS13214.1"/>
    <property type="molecule type" value="Genomic_DNA"/>
</dbReference>
<dbReference type="Pfam" id="PF01527">
    <property type="entry name" value="HTH_Tnp_1"/>
    <property type="match status" value="1"/>
</dbReference>